<gene>
    <name evidence="3" type="ORF">MAPG_04693</name>
</gene>
<dbReference type="EMBL" id="ADBL01001096">
    <property type="status" value="NOT_ANNOTATED_CDS"/>
    <property type="molecule type" value="Genomic_DNA"/>
</dbReference>
<reference evidence="5" key="1">
    <citation type="submission" date="2010-05" db="EMBL/GenBank/DDBJ databases">
        <title>The genome sequence of Magnaporthe poae strain ATCC 64411.</title>
        <authorList>
            <person name="Ma L.-J."/>
            <person name="Dead R."/>
            <person name="Young S."/>
            <person name="Zeng Q."/>
            <person name="Koehrsen M."/>
            <person name="Alvarado L."/>
            <person name="Berlin A."/>
            <person name="Chapman S.B."/>
            <person name="Chen Z."/>
            <person name="Freedman E."/>
            <person name="Gellesch M."/>
            <person name="Goldberg J."/>
            <person name="Griggs A."/>
            <person name="Gujja S."/>
            <person name="Heilman E.R."/>
            <person name="Heiman D."/>
            <person name="Hepburn T."/>
            <person name="Howarth C."/>
            <person name="Jen D."/>
            <person name="Larson L."/>
            <person name="Mehta T."/>
            <person name="Neiman D."/>
            <person name="Pearson M."/>
            <person name="Roberts A."/>
            <person name="Saif S."/>
            <person name="Shea T."/>
            <person name="Shenoy N."/>
            <person name="Sisk P."/>
            <person name="Stolte C."/>
            <person name="Sykes S."/>
            <person name="Walk T."/>
            <person name="White J."/>
            <person name="Yandava C."/>
            <person name="Haas B."/>
            <person name="Nusbaum C."/>
            <person name="Birren B."/>
        </authorList>
    </citation>
    <scope>NUCLEOTIDE SEQUENCE [LARGE SCALE GENOMIC DNA]</scope>
    <source>
        <strain evidence="5">ATCC 64411 / 73-15</strain>
    </source>
</reference>
<keyword evidence="5" id="KW-1185">Reference proteome</keyword>
<feature type="transmembrane region" description="Helical" evidence="2">
    <location>
        <begin position="63"/>
        <end position="82"/>
    </location>
</feature>
<accession>A0A0C4DXE6</accession>
<feature type="region of interest" description="Disordered" evidence="1">
    <location>
        <begin position="249"/>
        <end position="271"/>
    </location>
</feature>
<reference evidence="3" key="2">
    <citation type="submission" date="2010-05" db="EMBL/GenBank/DDBJ databases">
        <title>The Genome Sequence of Magnaporthe poae strain ATCC 64411.</title>
        <authorList>
            <consortium name="The Broad Institute Genome Sequencing Platform"/>
            <consortium name="Broad Institute Genome Sequencing Center for Infectious Disease"/>
            <person name="Ma L.-J."/>
            <person name="Dead R."/>
            <person name="Young S."/>
            <person name="Zeng Q."/>
            <person name="Koehrsen M."/>
            <person name="Alvarado L."/>
            <person name="Berlin A."/>
            <person name="Chapman S.B."/>
            <person name="Chen Z."/>
            <person name="Freedman E."/>
            <person name="Gellesch M."/>
            <person name="Goldberg J."/>
            <person name="Griggs A."/>
            <person name="Gujja S."/>
            <person name="Heilman E.R."/>
            <person name="Heiman D."/>
            <person name="Hepburn T."/>
            <person name="Howarth C."/>
            <person name="Jen D."/>
            <person name="Larson L."/>
            <person name="Mehta T."/>
            <person name="Neiman D."/>
            <person name="Pearson M."/>
            <person name="Roberts A."/>
            <person name="Saif S."/>
            <person name="Shea T."/>
            <person name="Shenoy N."/>
            <person name="Sisk P."/>
            <person name="Stolte C."/>
            <person name="Sykes S."/>
            <person name="Walk T."/>
            <person name="White J."/>
            <person name="Yandava C."/>
            <person name="Haas B."/>
            <person name="Nusbaum C."/>
            <person name="Birren B."/>
        </authorList>
    </citation>
    <scope>NUCLEOTIDE SEQUENCE</scope>
    <source>
        <strain evidence="3">ATCC 64411</strain>
    </source>
</reference>
<dbReference type="VEuPathDB" id="FungiDB:MAPG_04693"/>
<reference evidence="4" key="5">
    <citation type="submission" date="2015-06" db="UniProtKB">
        <authorList>
            <consortium name="EnsemblFungi"/>
        </authorList>
    </citation>
    <scope>IDENTIFICATION</scope>
    <source>
        <strain evidence="4">ATCC 64411</strain>
    </source>
</reference>
<dbReference type="eggNOG" id="ENOG502SYMB">
    <property type="taxonomic scope" value="Eukaryota"/>
</dbReference>
<reference evidence="3" key="3">
    <citation type="submission" date="2011-03" db="EMBL/GenBank/DDBJ databases">
        <title>Annotation of Magnaporthe poae ATCC 64411.</title>
        <authorList>
            <person name="Ma L.-J."/>
            <person name="Dead R."/>
            <person name="Young S.K."/>
            <person name="Zeng Q."/>
            <person name="Gargeya S."/>
            <person name="Fitzgerald M."/>
            <person name="Haas B."/>
            <person name="Abouelleil A."/>
            <person name="Alvarado L."/>
            <person name="Arachchi H.M."/>
            <person name="Berlin A."/>
            <person name="Brown A."/>
            <person name="Chapman S.B."/>
            <person name="Chen Z."/>
            <person name="Dunbar C."/>
            <person name="Freedman E."/>
            <person name="Gearin G."/>
            <person name="Gellesch M."/>
            <person name="Goldberg J."/>
            <person name="Griggs A."/>
            <person name="Gujja S."/>
            <person name="Heiman D."/>
            <person name="Howarth C."/>
            <person name="Larson L."/>
            <person name="Lui A."/>
            <person name="MacDonald P.J.P."/>
            <person name="Mehta T."/>
            <person name="Montmayeur A."/>
            <person name="Murphy C."/>
            <person name="Neiman D."/>
            <person name="Pearson M."/>
            <person name="Priest M."/>
            <person name="Roberts A."/>
            <person name="Saif S."/>
            <person name="Shea T."/>
            <person name="Shenoy N."/>
            <person name="Sisk P."/>
            <person name="Stolte C."/>
            <person name="Sykes S."/>
            <person name="Yandava C."/>
            <person name="Wortman J."/>
            <person name="Nusbaum C."/>
            <person name="Birren B."/>
        </authorList>
    </citation>
    <scope>NUCLEOTIDE SEQUENCE</scope>
    <source>
        <strain evidence="3">ATCC 64411</strain>
    </source>
</reference>
<protein>
    <submittedName>
        <fullName evidence="3 4">Uncharacterized protein</fullName>
    </submittedName>
</protein>
<evidence type="ECO:0000256" key="1">
    <source>
        <dbReference type="SAM" id="MobiDB-lite"/>
    </source>
</evidence>
<dbReference type="OrthoDB" id="5211263at2759"/>
<reference evidence="4" key="4">
    <citation type="journal article" date="2015" name="G3 (Bethesda)">
        <title>Genome sequences of three phytopathogenic species of the Magnaporthaceae family of fungi.</title>
        <authorList>
            <person name="Okagaki L.H."/>
            <person name="Nunes C.C."/>
            <person name="Sailsbery J."/>
            <person name="Clay B."/>
            <person name="Brown D."/>
            <person name="John T."/>
            <person name="Oh Y."/>
            <person name="Young N."/>
            <person name="Fitzgerald M."/>
            <person name="Haas B.J."/>
            <person name="Zeng Q."/>
            <person name="Young S."/>
            <person name="Adiconis X."/>
            <person name="Fan L."/>
            <person name="Levin J.Z."/>
            <person name="Mitchell T.K."/>
            <person name="Okubara P.A."/>
            <person name="Farman M.L."/>
            <person name="Kohn L.M."/>
            <person name="Birren B."/>
            <person name="Ma L.-J."/>
            <person name="Dean R.A."/>
        </authorList>
    </citation>
    <scope>NUCLEOTIDE SEQUENCE</scope>
    <source>
        <strain evidence="4">ATCC 64411 / 73-15</strain>
    </source>
</reference>
<feature type="transmembrane region" description="Helical" evidence="2">
    <location>
        <begin position="21"/>
        <end position="43"/>
    </location>
</feature>
<dbReference type="EMBL" id="ADBL01001095">
    <property type="status" value="NOT_ANNOTATED_CDS"/>
    <property type="molecule type" value="Genomic_DNA"/>
</dbReference>
<proteinExistence type="predicted"/>
<feature type="transmembrane region" description="Helical" evidence="2">
    <location>
        <begin position="130"/>
        <end position="153"/>
    </location>
</feature>
<dbReference type="EnsemblFungi" id="MAPG_04693T0">
    <property type="protein sequence ID" value="MAPG_04693T0"/>
    <property type="gene ID" value="MAPG_04693"/>
</dbReference>
<keyword evidence="2" id="KW-1133">Transmembrane helix</keyword>
<keyword evidence="2" id="KW-0812">Transmembrane</keyword>
<name>A0A0C4DXE6_MAGP6</name>
<organism evidence="4 5">
    <name type="scientific">Magnaporthiopsis poae (strain ATCC 64411 / 73-15)</name>
    <name type="common">Kentucky bluegrass fungus</name>
    <name type="synonym">Magnaporthe poae</name>
    <dbReference type="NCBI Taxonomy" id="644358"/>
    <lineage>
        <taxon>Eukaryota</taxon>
        <taxon>Fungi</taxon>
        <taxon>Dikarya</taxon>
        <taxon>Ascomycota</taxon>
        <taxon>Pezizomycotina</taxon>
        <taxon>Sordariomycetes</taxon>
        <taxon>Sordariomycetidae</taxon>
        <taxon>Magnaporthales</taxon>
        <taxon>Magnaporthaceae</taxon>
        <taxon>Magnaporthiopsis</taxon>
    </lineage>
</organism>
<feature type="transmembrane region" description="Helical" evidence="2">
    <location>
        <begin position="94"/>
        <end position="118"/>
    </location>
</feature>
<evidence type="ECO:0000313" key="4">
    <source>
        <dbReference type="EnsemblFungi" id="MAPG_04693T0"/>
    </source>
</evidence>
<evidence type="ECO:0000313" key="5">
    <source>
        <dbReference type="Proteomes" id="UP000011715"/>
    </source>
</evidence>
<dbReference type="EMBL" id="GL876968">
    <property type="protein sequence ID" value="KLU85671.1"/>
    <property type="molecule type" value="Genomic_DNA"/>
</dbReference>
<dbReference type="OMA" id="SPYSHER"/>
<dbReference type="AlphaFoldDB" id="A0A0C4DXE6"/>
<keyword evidence="2" id="KW-0472">Membrane</keyword>
<sequence length="370" mass="39938">MGKHREQGHFDRARWRLALLVPFWILQLLFLLGLMGVFSYRLVATSELLKDEETKAGVSTVKIIWEVLNVGFALISLALCLVEVAKFLTETLTPLVMLISHIVKAVLAVAVLGLDVAVHLKNMEGKYTMIGLGIDGGLLLATFIPTIYSIIVYRRHLKYSDYQHPVNAKSYGFSSPPKISTPPSHSRLELGEAFYTDGFETSYASQTSTMSSSRSRSGSCHKPGGGAVVVANRTRSLLSVRSGRRVSSGGSSILTMLDTGGGNGGRDSPDLAKTRAAAASPLSPYSHERSTEFEEYVKRRSKVSGGGRPGLGGKNDKAAVLGVLLAGSSLLRSEGFSRLSAIAMEPTPQAESPWLPPLLGLERPLGEIYF</sequence>
<dbReference type="Proteomes" id="UP000011715">
    <property type="component" value="Unassembled WGS sequence"/>
</dbReference>
<evidence type="ECO:0000313" key="3">
    <source>
        <dbReference type="EMBL" id="KLU85671.1"/>
    </source>
</evidence>
<evidence type="ECO:0000256" key="2">
    <source>
        <dbReference type="SAM" id="Phobius"/>
    </source>
</evidence>